<evidence type="ECO:0000313" key="1">
    <source>
        <dbReference type="EMBL" id="PIB74420.1"/>
    </source>
</evidence>
<accession>A0A2G5P8J5</accession>
<dbReference type="Proteomes" id="UP000230551">
    <property type="component" value="Unassembled WGS sequence"/>
</dbReference>
<evidence type="ECO:0000313" key="2">
    <source>
        <dbReference type="Proteomes" id="UP000230551"/>
    </source>
</evidence>
<dbReference type="RefSeq" id="WP_090590192.1">
    <property type="nucleotide sequence ID" value="NZ_CP104302.1"/>
</dbReference>
<reference evidence="1 2" key="1">
    <citation type="journal article" date="2017" name="Infect. Genet. Evol.">
        <title>The new phylogeny of the genus Mycobacterium: The old and the news.</title>
        <authorList>
            <person name="Tortoli E."/>
            <person name="Fedrizzi T."/>
            <person name="Meehan C.J."/>
            <person name="Trovato A."/>
            <person name="Grottola A."/>
            <person name="Giacobazzi E."/>
            <person name="Serpini G.F."/>
            <person name="Tagliazucchi S."/>
            <person name="Fabio A."/>
            <person name="Bettua C."/>
            <person name="Bertorelli R."/>
            <person name="Frascaro F."/>
            <person name="De Sanctis V."/>
            <person name="Pecorari M."/>
            <person name="Jousson O."/>
            <person name="Segata N."/>
            <person name="Cirillo D.M."/>
        </authorList>
    </citation>
    <scope>NUCLEOTIDE SEQUENCE [LARGE SCALE GENOMIC DNA]</scope>
    <source>
        <strain evidence="1 2">CIP1034565</strain>
    </source>
</reference>
<dbReference type="EMBL" id="PDCN02000017">
    <property type="protein sequence ID" value="PIB74420.1"/>
    <property type="molecule type" value="Genomic_DNA"/>
</dbReference>
<name>A0A2G5P8J5_9MYCO</name>
<dbReference type="STRING" id="85968.GCA_900073015_02748"/>
<sequence length="83" mass="9165">MTAATCTYADEEVAAALDRLRDVTSRLHNSQDTTRSLAVERRSIIAALRSRRVPLRVLGDAMGMQPENVWALTPAANRLEVSK</sequence>
<proteinExistence type="predicted"/>
<comment type="caution">
    <text evidence="1">The sequence shown here is derived from an EMBL/GenBank/DDBJ whole genome shotgun (WGS) entry which is preliminary data.</text>
</comment>
<organism evidence="1 2">
    <name type="scientific">Mycolicibacterium brumae</name>
    <dbReference type="NCBI Taxonomy" id="85968"/>
    <lineage>
        <taxon>Bacteria</taxon>
        <taxon>Bacillati</taxon>
        <taxon>Actinomycetota</taxon>
        <taxon>Actinomycetes</taxon>
        <taxon>Mycobacteriales</taxon>
        <taxon>Mycobacteriaceae</taxon>
        <taxon>Mycolicibacterium</taxon>
    </lineage>
</organism>
<protein>
    <submittedName>
        <fullName evidence="1">Uncharacterized protein</fullName>
    </submittedName>
</protein>
<dbReference type="AlphaFoldDB" id="A0A2G5P8J5"/>
<gene>
    <name evidence="1" type="ORF">CQY22_013205</name>
</gene>
<keyword evidence="2" id="KW-1185">Reference proteome</keyword>